<keyword evidence="3 6" id="KW-0812">Transmembrane</keyword>
<evidence type="ECO:0000313" key="9">
    <source>
        <dbReference type="Proteomes" id="UP001611075"/>
    </source>
</evidence>
<evidence type="ECO:0000256" key="3">
    <source>
        <dbReference type="ARBA" id="ARBA00022692"/>
    </source>
</evidence>
<proteinExistence type="predicted"/>
<dbReference type="EMBL" id="JBIRPU010000004">
    <property type="protein sequence ID" value="MFI0792982.1"/>
    <property type="molecule type" value="Genomic_DNA"/>
</dbReference>
<sequence length="617" mass="66292">MAGSLMSPGHRLPKRGMPRADVLARLALLGIAATAALLGTVTLWLAGQLGGILTHLSWPHSTPADAPGIAARMIFNGGDPGAAWPAEARADLPPNGLLYALWLVLFSAAVVGLTVPAVRVAQRRVQRHGFARRKDLDQVVTAAAVLRRVDVLRPGLIVQVSDRPEVVQAKVRRRADPLEVARRLGEHALTGEPLYLANEYTELLAGAARFAGKTSRYVVPRVADARGAVLTTSTRLDVAAVTYDLRAQIGPTWIFEPQGQLPGVPRLRWSPIEGAEDPDIAALRAKGFAAGAGLKADAENGQYFQDQAASIIRGLLHAAALDETTTLTDVASWAANPSDARAERILRHHQQTVWADRLAFHRESTGRSRDAIQSVVFGALDAFSNPRILHACSPPRGQQFRPEPWLDASGTLYLVGTRSGQSLVAPLFAAIAEDIIYRTLQRALVAVGGRVEPCLYLVGDEITNIAPLPSLPELVSEGGGSGIALSLCCQNTHQLQQRWGRDGGQALRDGVNARFVMGGMQDVSALKDAQSLFGQVQEVTSAASWGGGRASVQENSRRENLLDLAELRTLPAGHALVLLGNMPPVEVVQPAWWERPDADRFHTAQAAFTARLEGRRP</sequence>
<evidence type="ECO:0000256" key="6">
    <source>
        <dbReference type="SAM" id="Phobius"/>
    </source>
</evidence>
<dbReference type="SUPFAM" id="SSF52540">
    <property type="entry name" value="P-loop containing nucleoside triphosphate hydrolases"/>
    <property type="match status" value="1"/>
</dbReference>
<protein>
    <submittedName>
        <fullName evidence="8">Type IV secretory system conjugative DNA transfer family protein</fullName>
    </submittedName>
</protein>
<keyword evidence="4 6" id="KW-1133">Transmembrane helix</keyword>
<dbReference type="Pfam" id="PF12696">
    <property type="entry name" value="TraG-D_C"/>
    <property type="match status" value="1"/>
</dbReference>
<feature type="domain" description="TraD/TraG TraM recognition site" evidence="7">
    <location>
        <begin position="455"/>
        <end position="571"/>
    </location>
</feature>
<evidence type="ECO:0000256" key="4">
    <source>
        <dbReference type="ARBA" id="ARBA00022989"/>
    </source>
</evidence>
<evidence type="ECO:0000256" key="1">
    <source>
        <dbReference type="ARBA" id="ARBA00004651"/>
    </source>
</evidence>
<keyword evidence="5 6" id="KW-0472">Membrane</keyword>
<gene>
    <name evidence="8" type="ORF">ACH4OY_09825</name>
</gene>
<comment type="caution">
    <text evidence="8">The sequence shown here is derived from an EMBL/GenBank/DDBJ whole genome shotgun (WGS) entry which is preliminary data.</text>
</comment>
<dbReference type="Gene3D" id="3.40.50.300">
    <property type="entry name" value="P-loop containing nucleotide triphosphate hydrolases"/>
    <property type="match status" value="1"/>
</dbReference>
<dbReference type="RefSeq" id="WP_396678077.1">
    <property type="nucleotide sequence ID" value="NZ_JBIRPU010000004.1"/>
</dbReference>
<keyword evidence="2" id="KW-1003">Cell membrane</keyword>
<dbReference type="Proteomes" id="UP001611075">
    <property type="component" value="Unassembled WGS sequence"/>
</dbReference>
<name>A0ABW7SL72_9ACTN</name>
<feature type="transmembrane region" description="Helical" evidence="6">
    <location>
        <begin position="22"/>
        <end position="46"/>
    </location>
</feature>
<dbReference type="CDD" id="cd01127">
    <property type="entry name" value="TrwB_TraG_TraD_VirD4"/>
    <property type="match status" value="1"/>
</dbReference>
<evidence type="ECO:0000256" key="2">
    <source>
        <dbReference type="ARBA" id="ARBA00022475"/>
    </source>
</evidence>
<organism evidence="8 9">
    <name type="scientific">Micromonospora rubida</name>
    <dbReference type="NCBI Taxonomy" id="2697657"/>
    <lineage>
        <taxon>Bacteria</taxon>
        <taxon>Bacillati</taxon>
        <taxon>Actinomycetota</taxon>
        <taxon>Actinomycetes</taxon>
        <taxon>Micromonosporales</taxon>
        <taxon>Micromonosporaceae</taxon>
        <taxon>Micromonospora</taxon>
    </lineage>
</organism>
<accession>A0ABW7SL72</accession>
<evidence type="ECO:0000313" key="8">
    <source>
        <dbReference type="EMBL" id="MFI0792982.1"/>
    </source>
</evidence>
<dbReference type="InterPro" id="IPR032689">
    <property type="entry name" value="TraG-D_C"/>
</dbReference>
<keyword evidence="9" id="KW-1185">Reference proteome</keyword>
<dbReference type="PANTHER" id="PTHR37937">
    <property type="entry name" value="CONJUGATIVE TRANSFER: DNA TRANSPORT"/>
    <property type="match status" value="1"/>
</dbReference>
<feature type="transmembrane region" description="Helical" evidence="6">
    <location>
        <begin position="97"/>
        <end position="118"/>
    </location>
</feature>
<dbReference type="PANTHER" id="PTHR37937:SF1">
    <property type="entry name" value="CONJUGATIVE TRANSFER: DNA TRANSPORT"/>
    <property type="match status" value="1"/>
</dbReference>
<evidence type="ECO:0000256" key="5">
    <source>
        <dbReference type="ARBA" id="ARBA00023136"/>
    </source>
</evidence>
<comment type="subcellular location">
    <subcellularLocation>
        <location evidence="1">Cell membrane</location>
        <topology evidence="1">Multi-pass membrane protein</topology>
    </subcellularLocation>
</comment>
<reference evidence="8 9" key="1">
    <citation type="submission" date="2024-10" db="EMBL/GenBank/DDBJ databases">
        <title>The Natural Products Discovery Center: Release of the First 8490 Sequenced Strains for Exploring Actinobacteria Biosynthetic Diversity.</title>
        <authorList>
            <person name="Kalkreuter E."/>
            <person name="Kautsar S.A."/>
            <person name="Yang D."/>
            <person name="Bader C.D."/>
            <person name="Teijaro C.N."/>
            <person name="Fluegel L."/>
            <person name="Davis C.M."/>
            <person name="Simpson J.R."/>
            <person name="Lauterbach L."/>
            <person name="Steele A.D."/>
            <person name="Gui C."/>
            <person name="Meng S."/>
            <person name="Li G."/>
            <person name="Viehrig K."/>
            <person name="Ye F."/>
            <person name="Su P."/>
            <person name="Kiefer A.F."/>
            <person name="Nichols A."/>
            <person name="Cepeda A.J."/>
            <person name="Yan W."/>
            <person name="Fan B."/>
            <person name="Jiang Y."/>
            <person name="Adhikari A."/>
            <person name="Zheng C.-J."/>
            <person name="Schuster L."/>
            <person name="Cowan T.M."/>
            <person name="Smanski M.J."/>
            <person name="Chevrette M.G."/>
            <person name="De Carvalho L.P.S."/>
            <person name="Shen B."/>
        </authorList>
    </citation>
    <scope>NUCLEOTIDE SEQUENCE [LARGE SCALE GENOMIC DNA]</scope>
    <source>
        <strain evidence="8 9">NPDC021253</strain>
    </source>
</reference>
<dbReference type="InterPro" id="IPR027417">
    <property type="entry name" value="P-loop_NTPase"/>
</dbReference>
<evidence type="ECO:0000259" key="7">
    <source>
        <dbReference type="Pfam" id="PF12696"/>
    </source>
</evidence>
<dbReference type="InterPro" id="IPR051539">
    <property type="entry name" value="T4SS-coupling_protein"/>
</dbReference>